<dbReference type="EMBL" id="JBEDUW010000004">
    <property type="protein sequence ID" value="KAK9932746.1"/>
    <property type="molecule type" value="Genomic_DNA"/>
</dbReference>
<organism evidence="15 16">
    <name type="scientific">Rubus argutus</name>
    <name type="common">Southern blackberry</name>
    <dbReference type="NCBI Taxonomy" id="59490"/>
    <lineage>
        <taxon>Eukaryota</taxon>
        <taxon>Viridiplantae</taxon>
        <taxon>Streptophyta</taxon>
        <taxon>Embryophyta</taxon>
        <taxon>Tracheophyta</taxon>
        <taxon>Spermatophyta</taxon>
        <taxon>Magnoliopsida</taxon>
        <taxon>eudicotyledons</taxon>
        <taxon>Gunneridae</taxon>
        <taxon>Pentapetalae</taxon>
        <taxon>rosids</taxon>
        <taxon>fabids</taxon>
        <taxon>Rosales</taxon>
        <taxon>Rosaceae</taxon>
        <taxon>Rosoideae</taxon>
        <taxon>Rosoideae incertae sedis</taxon>
        <taxon>Rubus</taxon>
    </lineage>
</organism>
<evidence type="ECO:0000313" key="16">
    <source>
        <dbReference type="Proteomes" id="UP001457282"/>
    </source>
</evidence>
<evidence type="ECO:0000256" key="13">
    <source>
        <dbReference type="SAM" id="SignalP"/>
    </source>
</evidence>
<evidence type="ECO:0000256" key="10">
    <source>
        <dbReference type="ARBA" id="ARBA00023136"/>
    </source>
</evidence>
<keyword evidence="11" id="KW-0325">Glycoprotein</keyword>
<dbReference type="FunFam" id="3.50.30.30:FF:000007">
    <property type="entry name" value="Signal peptide peptidase-like 3"/>
    <property type="match status" value="1"/>
</dbReference>
<proteinExistence type="inferred from homology"/>
<dbReference type="GO" id="GO:0010008">
    <property type="term" value="C:endosome membrane"/>
    <property type="evidence" value="ECO:0007669"/>
    <property type="project" value="UniProtKB-SubCell"/>
</dbReference>
<evidence type="ECO:0000256" key="1">
    <source>
        <dbReference type="ARBA" id="ARBA00003012"/>
    </source>
</evidence>
<dbReference type="SMART" id="SM00730">
    <property type="entry name" value="PSN"/>
    <property type="match status" value="1"/>
</dbReference>
<keyword evidence="6 13" id="KW-0732">Signal</keyword>
<keyword evidence="7" id="KW-0967">Endosome</keyword>
<protein>
    <recommendedName>
        <fullName evidence="14">PA domain-containing protein</fullName>
    </recommendedName>
</protein>
<feature type="transmembrane region" description="Helical" evidence="12">
    <location>
        <begin position="343"/>
        <end position="363"/>
    </location>
</feature>
<feature type="transmembrane region" description="Helical" evidence="12">
    <location>
        <begin position="190"/>
        <end position="209"/>
    </location>
</feature>
<keyword evidence="10 12" id="KW-0472">Membrane</keyword>
<evidence type="ECO:0000256" key="2">
    <source>
        <dbReference type="ARBA" id="ARBA00004337"/>
    </source>
</evidence>
<dbReference type="GO" id="GO:0005765">
    <property type="term" value="C:lysosomal membrane"/>
    <property type="evidence" value="ECO:0007669"/>
    <property type="project" value="TreeGrafter"/>
</dbReference>
<feature type="transmembrane region" description="Helical" evidence="12">
    <location>
        <begin position="246"/>
        <end position="268"/>
    </location>
</feature>
<evidence type="ECO:0000259" key="14">
    <source>
        <dbReference type="Pfam" id="PF02225"/>
    </source>
</evidence>
<keyword evidence="9 12" id="KW-1133">Transmembrane helix</keyword>
<evidence type="ECO:0000256" key="8">
    <source>
        <dbReference type="ARBA" id="ARBA00022801"/>
    </source>
</evidence>
<dbReference type="Gene3D" id="3.50.30.30">
    <property type="match status" value="1"/>
</dbReference>
<dbReference type="Pfam" id="PF04258">
    <property type="entry name" value="Peptidase_A22B"/>
    <property type="match status" value="1"/>
</dbReference>
<dbReference type="Proteomes" id="UP001457282">
    <property type="component" value="Unassembled WGS sequence"/>
</dbReference>
<feature type="transmembrane region" description="Helical" evidence="12">
    <location>
        <begin position="319"/>
        <end position="337"/>
    </location>
</feature>
<comment type="subcellular location">
    <subcellularLocation>
        <location evidence="2">Endosome membrane</location>
        <topology evidence="2">Multi-pass membrane protein</topology>
    </subcellularLocation>
</comment>
<feature type="signal peptide" evidence="13">
    <location>
        <begin position="1"/>
        <end position="21"/>
    </location>
</feature>
<dbReference type="AlphaFoldDB" id="A0AAW1X6Z5"/>
<evidence type="ECO:0000256" key="6">
    <source>
        <dbReference type="ARBA" id="ARBA00022729"/>
    </source>
</evidence>
<dbReference type="GO" id="GO:0098553">
    <property type="term" value="C:lumenal side of endoplasmic reticulum membrane"/>
    <property type="evidence" value="ECO:0007669"/>
    <property type="project" value="TreeGrafter"/>
</dbReference>
<feature type="transmembrane region" description="Helical" evidence="12">
    <location>
        <begin position="430"/>
        <end position="449"/>
    </location>
</feature>
<comment type="function">
    <text evidence="1">Intramembrane-cleaving aspartic protease (I-CLiP) that cleaves type II membrane signal peptides in the hydrophobic plane of the membrane.</text>
</comment>
<evidence type="ECO:0000256" key="9">
    <source>
        <dbReference type="ARBA" id="ARBA00022989"/>
    </source>
</evidence>
<dbReference type="PANTHER" id="PTHR12174">
    <property type="entry name" value="SIGNAL PEPTIDE PEPTIDASE"/>
    <property type="match status" value="1"/>
</dbReference>
<feature type="chain" id="PRO_5043542281" description="PA domain-containing protein" evidence="13">
    <location>
        <begin position="22"/>
        <end position="538"/>
    </location>
</feature>
<keyword evidence="8" id="KW-0378">Hydrolase</keyword>
<dbReference type="GO" id="GO:0030660">
    <property type="term" value="C:Golgi-associated vesicle membrane"/>
    <property type="evidence" value="ECO:0007669"/>
    <property type="project" value="TreeGrafter"/>
</dbReference>
<dbReference type="GO" id="GO:0033619">
    <property type="term" value="P:membrane protein proteolysis"/>
    <property type="evidence" value="ECO:0007669"/>
    <property type="project" value="TreeGrafter"/>
</dbReference>
<feature type="transmembrane region" description="Helical" evidence="12">
    <location>
        <begin position="461"/>
        <end position="484"/>
    </location>
</feature>
<feature type="transmembrane region" description="Helical" evidence="12">
    <location>
        <begin position="370"/>
        <end position="388"/>
    </location>
</feature>
<evidence type="ECO:0000256" key="11">
    <source>
        <dbReference type="ARBA" id="ARBA00023180"/>
    </source>
</evidence>
<feature type="transmembrane region" description="Helical" evidence="12">
    <location>
        <begin position="274"/>
        <end position="298"/>
    </location>
</feature>
<dbReference type="SUPFAM" id="SSF52025">
    <property type="entry name" value="PA domain"/>
    <property type="match status" value="1"/>
</dbReference>
<reference evidence="15 16" key="1">
    <citation type="journal article" date="2023" name="G3 (Bethesda)">
        <title>A chromosome-length genome assembly and annotation of blackberry (Rubus argutus, cv. 'Hillquist').</title>
        <authorList>
            <person name="Bruna T."/>
            <person name="Aryal R."/>
            <person name="Dudchenko O."/>
            <person name="Sargent D.J."/>
            <person name="Mead D."/>
            <person name="Buti M."/>
            <person name="Cavallini A."/>
            <person name="Hytonen T."/>
            <person name="Andres J."/>
            <person name="Pham M."/>
            <person name="Weisz D."/>
            <person name="Mascagni F."/>
            <person name="Usai G."/>
            <person name="Natali L."/>
            <person name="Bassil N."/>
            <person name="Fernandez G.E."/>
            <person name="Lomsadze A."/>
            <person name="Armour M."/>
            <person name="Olukolu B."/>
            <person name="Poorten T."/>
            <person name="Britton C."/>
            <person name="Davik J."/>
            <person name="Ashrafi H."/>
            <person name="Aiden E.L."/>
            <person name="Borodovsky M."/>
            <person name="Worthington M."/>
        </authorList>
    </citation>
    <scope>NUCLEOTIDE SEQUENCE [LARGE SCALE GENOMIC DNA]</scope>
    <source>
        <strain evidence="15">PI 553951</strain>
    </source>
</reference>
<dbReference type="InterPro" id="IPR003137">
    <property type="entry name" value="PA_domain"/>
</dbReference>
<dbReference type="InterPro" id="IPR007369">
    <property type="entry name" value="Peptidase_A22B_SPP"/>
</dbReference>
<evidence type="ECO:0000256" key="3">
    <source>
        <dbReference type="ARBA" id="ARBA00006859"/>
    </source>
</evidence>
<comment type="similarity">
    <text evidence="3">Belongs to the peptidase A22B family.</text>
</comment>
<evidence type="ECO:0000313" key="15">
    <source>
        <dbReference type="EMBL" id="KAK9932746.1"/>
    </source>
</evidence>
<dbReference type="GO" id="GO:0042500">
    <property type="term" value="F:aspartic endopeptidase activity, intramembrane cleaving"/>
    <property type="evidence" value="ECO:0007669"/>
    <property type="project" value="InterPro"/>
</dbReference>
<evidence type="ECO:0000256" key="12">
    <source>
        <dbReference type="SAM" id="Phobius"/>
    </source>
</evidence>
<evidence type="ECO:0000256" key="4">
    <source>
        <dbReference type="ARBA" id="ARBA00022670"/>
    </source>
</evidence>
<accession>A0AAW1X6Z5</accession>
<dbReference type="PANTHER" id="PTHR12174:SF90">
    <property type="entry name" value="SIGNAL PEPTIDE PEPTIDASE-LIKE 3"/>
    <property type="match status" value="1"/>
</dbReference>
<dbReference type="InterPro" id="IPR046450">
    <property type="entry name" value="PA_dom_sf"/>
</dbReference>
<dbReference type="Pfam" id="PF02225">
    <property type="entry name" value="PA"/>
    <property type="match status" value="1"/>
</dbReference>
<feature type="transmembrane region" description="Helical" evidence="12">
    <location>
        <begin position="490"/>
        <end position="508"/>
    </location>
</feature>
<feature type="domain" description="PA" evidence="14">
    <location>
        <begin position="82"/>
        <end position="166"/>
    </location>
</feature>
<sequence length="538" mass="58751">MASSGLIRLLLLLSLTGLSFAAGTKDYVLGEDSTPTSPSCNNPYLMVKVKNWVNGDEGKTAEGVGAKFGALLPSEVEKAIRLPVVVSNPYNGCSKSSSQLSGAIALSTRGDCDFSIKAQVAQAGGAKALVVINNEEDLAMMGCPENGTLDVSIFVAMIQKSDGENLKKSVEDGNKVELLLYSPKRPVVDYSVAFLWLMAVGTIIVASYWSKITVVEQNDEPYKELAEKEANAGTAKDDSEDEVMDLSVAGAVCFVITASTFLLLLYFFMSTWFVWVLIVLFCIGGIQGMHNCISSLILRKWKSGGRKGINLPIFEEVSFLSLVVLLVCVAFAIFWCVTRRESYSWIGQDVLGICLMITVLQVARLPNIKVATVLLCCAFLYDIFWVFLSPLIFKDSVMIAVARADNSGGEALPMLLRIPRFFDPWGGQNMIGFGDILFPGLLILFTFRFDKDNKKCLINGYFLWLVIGYGMGLCFTYLGLYLMNGNGQPALLYLVPCTLGVTVILGLIRGELKQLWSYGTELFPTAGDSGQANRSVRV</sequence>
<comment type="caution">
    <text evidence="15">The sequence shown here is derived from an EMBL/GenBank/DDBJ whole genome shotgun (WGS) entry which is preliminary data.</text>
</comment>
<evidence type="ECO:0000256" key="7">
    <source>
        <dbReference type="ARBA" id="ARBA00022753"/>
    </source>
</evidence>
<name>A0AAW1X6Z5_RUBAR</name>
<dbReference type="InterPro" id="IPR006639">
    <property type="entry name" value="Preselin/SPP"/>
</dbReference>
<evidence type="ECO:0000256" key="5">
    <source>
        <dbReference type="ARBA" id="ARBA00022692"/>
    </source>
</evidence>
<keyword evidence="16" id="KW-1185">Reference proteome</keyword>
<keyword evidence="4" id="KW-0645">Protease</keyword>
<keyword evidence="5 12" id="KW-0812">Transmembrane</keyword>
<gene>
    <name evidence="15" type="ORF">M0R45_019970</name>
</gene>
<dbReference type="GO" id="GO:0098554">
    <property type="term" value="C:cytoplasmic side of endoplasmic reticulum membrane"/>
    <property type="evidence" value="ECO:0007669"/>
    <property type="project" value="TreeGrafter"/>
</dbReference>